<dbReference type="InterPro" id="IPR050471">
    <property type="entry name" value="AB_hydrolase"/>
</dbReference>
<sequence>MAELDRSTVRAGDGAELAVQRLGEGPALLMLPGQSNSHRWWNGLREHFADRFTTVTFDYRGTGTTHAEVSRDSIKGWSTTSFADDARHVLAGLGIERAHIYGASMGGRVAQWLAVDSPDLVDRLVLACTSPGGPEATERSDDVRKRLGQRDPQGRLDTLIDLFYTPEWREKGLRSCLLGDAQMSGRARSGHLRVSGEHDASARLGEISAPTLIMHGDDDLMAPVSNAHVLHRQISDADLYIHPGGRHGFFDEFSDEVSVRIDEFLG</sequence>
<dbReference type="Proteomes" id="UP000186104">
    <property type="component" value="Chromosome"/>
</dbReference>
<dbReference type="EMBL" id="CP015961">
    <property type="protein sequence ID" value="ANI90937.1"/>
    <property type="molecule type" value="Genomic_DNA"/>
</dbReference>
<dbReference type="Gene3D" id="3.40.50.1820">
    <property type="entry name" value="alpha/beta hydrolase"/>
    <property type="match status" value="1"/>
</dbReference>
<dbReference type="InterPro" id="IPR000073">
    <property type="entry name" value="AB_hydrolase_1"/>
</dbReference>
<evidence type="ECO:0000313" key="3">
    <source>
        <dbReference type="EMBL" id="ANI90937.1"/>
    </source>
</evidence>
<dbReference type="SUPFAM" id="SSF53474">
    <property type="entry name" value="alpha/beta-Hydrolases"/>
    <property type="match status" value="1"/>
</dbReference>
<protein>
    <submittedName>
        <fullName evidence="3">Putative aminoacrylate hydrolase RutD</fullName>
    </submittedName>
</protein>
<accession>A0A173LI18</accession>
<reference evidence="3 4" key="1">
    <citation type="submission" date="2016-06" db="EMBL/GenBank/DDBJ databases">
        <title>Complete genome sequence of a saline-alkali tolerant type strain Dietzia timorensis ID05-A0528T.</title>
        <authorList>
            <person name="Wu X."/>
        </authorList>
    </citation>
    <scope>NUCLEOTIDE SEQUENCE [LARGE SCALE GENOMIC DNA]</scope>
    <source>
        <strain evidence="3 4">ID05-A0528</strain>
    </source>
</reference>
<dbReference type="GO" id="GO:0016787">
    <property type="term" value="F:hydrolase activity"/>
    <property type="evidence" value="ECO:0007669"/>
    <property type="project" value="UniProtKB-KW"/>
</dbReference>
<evidence type="ECO:0000259" key="2">
    <source>
        <dbReference type="Pfam" id="PF00561"/>
    </source>
</evidence>
<dbReference type="KEGG" id="dtm:BJL86_0126"/>
<feature type="compositionally biased region" description="Basic and acidic residues" evidence="1">
    <location>
        <begin position="136"/>
        <end position="150"/>
    </location>
</feature>
<keyword evidence="3" id="KW-0378">Hydrolase</keyword>
<dbReference type="RefSeq" id="WP_067473620.1">
    <property type="nucleotide sequence ID" value="NZ_CP015961.1"/>
</dbReference>
<gene>
    <name evidence="3" type="ORF">BJL86_0126</name>
</gene>
<organism evidence="3 4">
    <name type="scientific">Dietzia timorensis</name>
    <dbReference type="NCBI Taxonomy" id="499555"/>
    <lineage>
        <taxon>Bacteria</taxon>
        <taxon>Bacillati</taxon>
        <taxon>Actinomycetota</taxon>
        <taxon>Actinomycetes</taxon>
        <taxon>Mycobacteriales</taxon>
        <taxon>Dietziaceae</taxon>
        <taxon>Dietzia</taxon>
    </lineage>
</organism>
<dbReference type="InterPro" id="IPR029058">
    <property type="entry name" value="AB_hydrolase_fold"/>
</dbReference>
<feature type="domain" description="AB hydrolase-1" evidence="2">
    <location>
        <begin position="26"/>
        <end position="134"/>
    </location>
</feature>
<dbReference type="PANTHER" id="PTHR43433:SF5">
    <property type="entry name" value="AB HYDROLASE-1 DOMAIN-CONTAINING PROTEIN"/>
    <property type="match status" value="1"/>
</dbReference>
<proteinExistence type="predicted"/>
<dbReference type="OrthoDB" id="495620at2"/>
<keyword evidence="4" id="KW-1185">Reference proteome</keyword>
<dbReference type="PANTHER" id="PTHR43433">
    <property type="entry name" value="HYDROLASE, ALPHA/BETA FOLD FAMILY PROTEIN"/>
    <property type="match status" value="1"/>
</dbReference>
<evidence type="ECO:0000256" key="1">
    <source>
        <dbReference type="SAM" id="MobiDB-lite"/>
    </source>
</evidence>
<feature type="region of interest" description="Disordered" evidence="1">
    <location>
        <begin position="131"/>
        <end position="150"/>
    </location>
</feature>
<name>A0A173LI18_9ACTN</name>
<dbReference type="AlphaFoldDB" id="A0A173LI18"/>
<dbReference type="STRING" id="499555.BJL86_0126"/>
<dbReference type="Pfam" id="PF00561">
    <property type="entry name" value="Abhydrolase_1"/>
    <property type="match status" value="1"/>
</dbReference>
<evidence type="ECO:0000313" key="4">
    <source>
        <dbReference type="Proteomes" id="UP000186104"/>
    </source>
</evidence>
<dbReference type="PRINTS" id="PR00111">
    <property type="entry name" value="ABHYDROLASE"/>
</dbReference>